<keyword evidence="5" id="KW-1185">Reference proteome</keyword>
<dbReference type="OrthoDB" id="9790048at2"/>
<evidence type="ECO:0000256" key="1">
    <source>
        <dbReference type="ARBA" id="ARBA00022729"/>
    </source>
</evidence>
<feature type="signal peptide" evidence="2">
    <location>
        <begin position="1"/>
        <end position="24"/>
    </location>
</feature>
<keyword evidence="1 2" id="KW-0732">Signal</keyword>
<dbReference type="Gene3D" id="3.40.190.10">
    <property type="entry name" value="Periplasmic binding protein-like II"/>
    <property type="match status" value="2"/>
</dbReference>
<sequence length="341" mass="36518">MSTKTLAVAAAALAVIATAGAAQARDQIRIVGSSTVYPFSTAVAEAFGKTGKFKTPVVESTGTGGGMRLFCSGVGETFPDITNASRRIEPSEVEFCTKNGVTGITEVVIGYDGIVFMNSKAGPDFALTREQMYKATAKDVVVGGKLVPNPYKNWSDIDPSLPKEPILVYGPAPNHGTRDAYVELVLDPACGKQPEIKAMDKDAGKKACRTVREDGAWVEVSENYTVIQQKVTSNPAALGVITFSYLDQNRDKVKAAPVDGVIATYDAIATNKYPVSRPLFFYIKKQHVGMIPGVKEYVAEFTSDKAWGKEGYLADKGLIASPDASRKEQAANARNLGDLKM</sequence>
<name>A0A0C2V491_PARME</name>
<reference evidence="4 5" key="1">
    <citation type="submission" date="2015-01" db="EMBL/GenBank/DDBJ databases">
        <title>Genome Sequence of Magnetospirillum magnetotacticum Strain MS-1.</title>
        <authorList>
            <person name="Marinov G.K."/>
            <person name="Smalley M.D."/>
            <person name="DeSalvo G."/>
        </authorList>
    </citation>
    <scope>NUCLEOTIDE SEQUENCE [LARGE SCALE GENOMIC DNA]</scope>
    <source>
        <strain evidence="4 5">MS-1</strain>
    </source>
</reference>
<accession>A0A0C2V491</accession>
<evidence type="ECO:0000256" key="2">
    <source>
        <dbReference type="SAM" id="SignalP"/>
    </source>
</evidence>
<organism evidence="4 5">
    <name type="scientific">Paramagnetospirillum magnetotacticum MS-1</name>
    <dbReference type="NCBI Taxonomy" id="272627"/>
    <lineage>
        <taxon>Bacteria</taxon>
        <taxon>Pseudomonadati</taxon>
        <taxon>Pseudomonadota</taxon>
        <taxon>Alphaproteobacteria</taxon>
        <taxon>Rhodospirillales</taxon>
        <taxon>Magnetospirillaceae</taxon>
        <taxon>Paramagnetospirillum</taxon>
    </lineage>
</organism>
<dbReference type="PANTHER" id="PTHR30570">
    <property type="entry name" value="PERIPLASMIC PHOSPHATE BINDING COMPONENT OF PHOSPHATE ABC TRANSPORTER"/>
    <property type="match status" value="1"/>
</dbReference>
<feature type="domain" description="PBP" evidence="3">
    <location>
        <begin position="18"/>
        <end position="305"/>
    </location>
</feature>
<dbReference type="RefSeq" id="WP_009868404.1">
    <property type="nucleotide sequence ID" value="NZ_JXSL01000020.1"/>
</dbReference>
<dbReference type="InterPro" id="IPR024370">
    <property type="entry name" value="PBP_domain"/>
</dbReference>
<dbReference type="PANTHER" id="PTHR30570:SF1">
    <property type="entry name" value="PHOSPHATE-BINDING PROTEIN PSTS"/>
    <property type="match status" value="1"/>
</dbReference>
<feature type="chain" id="PRO_5002168993" evidence="2">
    <location>
        <begin position="25"/>
        <end position="341"/>
    </location>
</feature>
<dbReference type="STRING" id="272627.CCC_02685"/>
<dbReference type="Proteomes" id="UP000031971">
    <property type="component" value="Unassembled WGS sequence"/>
</dbReference>
<dbReference type="EMBL" id="JXSL01000020">
    <property type="protein sequence ID" value="KIL99896.1"/>
    <property type="molecule type" value="Genomic_DNA"/>
</dbReference>
<evidence type="ECO:0000259" key="3">
    <source>
        <dbReference type="Pfam" id="PF12849"/>
    </source>
</evidence>
<evidence type="ECO:0000313" key="4">
    <source>
        <dbReference type="EMBL" id="KIL99896.1"/>
    </source>
</evidence>
<dbReference type="AlphaFoldDB" id="A0A0C2V491"/>
<protein>
    <submittedName>
        <fullName evidence="4">Phosphate ABC transporter periplasmic phosphate-binding protein PstS</fullName>
    </submittedName>
</protein>
<proteinExistence type="predicted"/>
<evidence type="ECO:0000313" key="5">
    <source>
        <dbReference type="Proteomes" id="UP000031971"/>
    </source>
</evidence>
<comment type="caution">
    <text evidence="4">The sequence shown here is derived from an EMBL/GenBank/DDBJ whole genome shotgun (WGS) entry which is preliminary data.</text>
</comment>
<dbReference type="InterPro" id="IPR050811">
    <property type="entry name" value="Phosphate_ABC_transporter"/>
</dbReference>
<gene>
    <name evidence="4" type="ORF">CCC_02685</name>
</gene>
<dbReference type="Pfam" id="PF12849">
    <property type="entry name" value="PBP_like_2"/>
    <property type="match status" value="1"/>
</dbReference>
<dbReference type="SUPFAM" id="SSF53850">
    <property type="entry name" value="Periplasmic binding protein-like II"/>
    <property type="match status" value="1"/>
</dbReference>